<dbReference type="CDD" id="cd17356">
    <property type="entry name" value="MFS_HXT"/>
    <property type="match status" value="1"/>
</dbReference>
<dbReference type="PROSITE" id="PS00216">
    <property type="entry name" value="SUGAR_TRANSPORT_1"/>
    <property type="match status" value="2"/>
</dbReference>
<dbReference type="InParanoid" id="A0A0C3GWW9"/>
<evidence type="ECO:0000256" key="6">
    <source>
        <dbReference type="ARBA" id="ARBA00023136"/>
    </source>
</evidence>
<feature type="transmembrane region" description="Helical" evidence="8">
    <location>
        <begin position="20"/>
        <end position="39"/>
    </location>
</feature>
<accession>A0A0C3GWW9</accession>
<keyword evidence="4 8" id="KW-0812">Transmembrane</keyword>
<dbReference type="PROSITE" id="PS50850">
    <property type="entry name" value="MFS"/>
    <property type="match status" value="1"/>
</dbReference>
<comment type="similarity">
    <text evidence="2 7">Belongs to the major facilitator superfamily. Sugar transporter (TC 2.A.1.1) family.</text>
</comment>
<gene>
    <name evidence="10" type="ORF">OIDMADRAFT_55147</name>
</gene>
<dbReference type="EMBL" id="KN832877">
    <property type="protein sequence ID" value="KIN00566.1"/>
    <property type="molecule type" value="Genomic_DNA"/>
</dbReference>
<feature type="domain" description="Major facilitator superfamily (MFS) profile" evidence="9">
    <location>
        <begin position="26"/>
        <end position="495"/>
    </location>
</feature>
<keyword evidence="3 7" id="KW-0813">Transport</keyword>
<feature type="transmembrane region" description="Helical" evidence="8">
    <location>
        <begin position="471"/>
        <end position="491"/>
    </location>
</feature>
<evidence type="ECO:0000256" key="7">
    <source>
        <dbReference type="RuleBase" id="RU003346"/>
    </source>
</evidence>
<dbReference type="Proteomes" id="UP000054321">
    <property type="component" value="Unassembled WGS sequence"/>
</dbReference>
<evidence type="ECO:0000313" key="10">
    <source>
        <dbReference type="EMBL" id="KIN00566.1"/>
    </source>
</evidence>
<evidence type="ECO:0000256" key="8">
    <source>
        <dbReference type="SAM" id="Phobius"/>
    </source>
</evidence>
<protein>
    <recommendedName>
        <fullName evidence="9">Major facilitator superfamily (MFS) profile domain-containing protein</fullName>
    </recommendedName>
</protein>
<dbReference type="OrthoDB" id="6612291at2759"/>
<feature type="transmembrane region" description="Helical" evidence="8">
    <location>
        <begin position="46"/>
        <end position="63"/>
    </location>
</feature>
<evidence type="ECO:0000256" key="5">
    <source>
        <dbReference type="ARBA" id="ARBA00022989"/>
    </source>
</evidence>
<feature type="transmembrane region" description="Helical" evidence="8">
    <location>
        <begin position="364"/>
        <end position="388"/>
    </location>
</feature>
<dbReference type="HOGENOM" id="CLU_001265_30_1_1"/>
<dbReference type="SUPFAM" id="SSF103473">
    <property type="entry name" value="MFS general substrate transporter"/>
    <property type="match status" value="1"/>
</dbReference>
<evidence type="ECO:0000313" key="11">
    <source>
        <dbReference type="Proteomes" id="UP000054321"/>
    </source>
</evidence>
<dbReference type="InterPro" id="IPR003663">
    <property type="entry name" value="Sugar/inositol_transpt"/>
</dbReference>
<evidence type="ECO:0000256" key="2">
    <source>
        <dbReference type="ARBA" id="ARBA00010992"/>
    </source>
</evidence>
<organism evidence="10 11">
    <name type="scientific">Oidiodendron maius (strain Zn)</name>
    <dbReference type="NCBI Taxonomy" id="913774"/>
    <lineage>
        <taxon>Eukaryota</taxon>
        <taxon>Fungi</taxon>
        <taxon>Dikarya</taxon>
        <taxon>Ascomycota</taxon>
        <taxon>Pezizomycotina</taxon>
        <taxon>Leotiomycetes</taxon>
        <taxon>Leotiomycetes incertae sedis</taxon>
        <taxon>Myxotrichaceae</taxon>
        <taxon>Oidiodendron</taxon>
    </lineage>
</organism>
<dbReference type="GO" id="GO:0005351">
    <property type="term" value="F:carbohydrate:proton symporter activity"/>
    <property type="evidence" value="ECO:0007669"/>
    <property type="project" value="TreeGrafter"/>
</dbReference>
<dbReference type="InterPro" id="IPR020846">
    <property type="entry name" value="MFS_dom"/>
</dbReference>
<dbReference type="InterPro" id="IPR005829">
    <property type="entry name" value="Sugar_transporter_CS"/>
</dbReference>
<evidence type="ECO:0000256" key="1">
    <source>
        <dbReference type="ARBA" id="ARBA00004141"/>
    </source>
</evidence>
<dbReference type="InterPro" id="IPR036259">
    <property type="entry name" value="MFS_trans_sf"/>
</dbReference>
<dbReference type="FunFam" id="1.20.1250.20:FF:000180">
    <property type="entry name" value="MFS monosaccharide transporter"/>
    <property type="match status" value="1"/>
</dbReference>
<dbReference type="InterPro" id="IPR050360">
    <property type="entry name" value="MFS_Sugar_Transporters"/>
</dbReference>
<reference evidence="10 11" key="1">
    <citation type="submission" date="2014-04" db="EMBL/GenBank/DDBJ databases">
        <authorList>
            <consortium name="DOE Joint Genome Institute"/>
            <person name="Kuo A."/>
            <person name="Martino E."/>
            <person name="Perotto S."/>
            <person name="Kohler A."/>
            <person name="Nagy L.G."/>
            <person name="Floudas D."/>
            <person name="Copeland A."/>
            <person name="Barry K.W."/>
            <person name="Cichocki N."/>
            <person name="Veneault-Fourrey C."/>
            <person name="LaButti K."/>
            <person name="Lindquist E.A."/>
            <person name="Lipzen A."/>
            <person name="Lundell T."/>
            <person name="Morin E."/>
            <person name="Murat C."/>
            <person name="Sun H."/>
            <person name="Tunlid A."/>
            <person name="Henrissat B."/>
            <person name="Grigoriev I.V."/>
            <person name="Hibbett D.S."/>
            <person name="Martin F."/>
            <person name="Nordberg H.P."/>
            <person name="Cantor M.N."/>
            <person name="Hua S.X."/>
        </authorList>
    </citation>
    <scope>NUCLEOTIDE SEQUENCE [LARGE SCALE GENOMIC DNA]</scope>
    <source>
        <strain evidence="10 11">Zn</strain>
    </source>
</reference>
<evidence type="ECO:0000256" key="4">
    <source>
        <dbReference type="ARBA" id="ARBA00022692"/>
    </source>
</evidence>
<feature type="transmembrane region" description="Helical" evidence="8">
    <location>
        <begin position="436"/>
        <end position="459"/>
    </location>
</feature>
<sequence length="555" mass="60064">MAPNGLMATADVSRIEAPVSLKAYLMCAFASFGGIFFGYDSGHINGVLGMPFFIHLITGIPIPDPDASDEVKAAFTLPASQKSLITSILSAGTFFGALIAGDLADWIGRRFTIIAGCAIFILGVILQTASHGIGLLVAGRLIAGFGVGFVSAIIILYMSEIAPKKFRGAIVSGYQFCITLGLLIASCVTYGTQNYTDTGSYRIPIALQMIWALILAGGLLFLPESPRYYVKKGDVQRAAKVLARLRGQPKYSEYVQLELTEIIANNEYELSVMPGGGYFASWFNCFRGGLFNTSSNLRRTILGTSLQMMQQMTGINFIFYFGTTFFQELQTISNPFLIGLITTLVNVCSTPVSFFAIEKFGRRTILIYGAFGMLVCEFIVAIVGVTAGTEDKHKSSAVSAQIALICIYIFFFATTWGPGAWVLVGEIFPLPIRARGVALSTASNWLWNCIIAVITPYMVGSAPGEANLQSRVFFIWGSLCTACFVYAYLLVPETKGLSLEQVDRMLEETNPRYSAKWIPHSTFAADLGLTEPLPGADLVQKSGVTVAPEKTVSAT</sequence>
<feature type="transmembrane region" description="Helical" evidence="8">
    <location>
        <begin position="169"/>
        <end position="191"/>
    </location>
</feature>
<feature type="transmembrane region" description="Helical" evidence="8">
    <location>
        <begin position="308"/>
        <end position="326"/>
    </location>
</feature>
<dbReference type="FunCoup" id="A0A0C3GWW9">
    <property type="interactions" value="212"/>
</dbReference>
<keyword evidence="6 8" id="KW-0472">Membrane</keyword>
<dbReference type="PANTHER" id="PTHR48022">
    <property type="entry name" value="PLASTIDIC GLUCOSE TRANSPORTER 4"/>
    <property type="match status" value="1"/>
</dbReference>
<dbReference type="PRINTS" id="PR00171">
    <property type="entry name" value="SUGRTRNSPORT"/>
</dbReference>
<evidence type="ECO:0000256" key="3">
    <source>
        <dbReference type="ARBA" id="ARBA00022448"/>
    </source>
</evidence>
<evidence type="ECO:0000259" key="9">
    <source>
        <dbReference type="PROSITE" id="PS50850"/>
    </source>
</evidence>
<feature type="transmembrane region" description="Helical" evidence="8">
    <location>
        <begin position="400"/>
        <end position="424"/>
    </location>
</feature>
<comment type="subcellular location">
    <subcellularLocation>
        <location evidence="1">Membrane</location>
        <topology evidence="1">Multi-pass membrane protein</topology>
    </subcellularLocation>
</comment>
<name>A0A0C3GWW9_OIDMZ</name>
<feature type="transmembrane region" description="Helical" evidence="8">
    <location>
        <begin position="332"/>
        <end position="357"/>
    </location>
</feature>
<feature type="transmembrane region" description="Helical" evidence="8">
    <location>
        <begin position="135"/>
        <end position="157"/>
    </location>
</feature>
<reference evidence="11" key="2">
    <citation type="submission" date="2015-01" db="EMBL/GenBank/DDBJ databases">
        <title>Evolutionary Origins and Diversification of the Mycorrhizal Mutualists.</title>
        <authorList>
            <consortium name="DOE Joint Genome Institute"/>
            <consortium name="Mycorrhizal Genomics Consortium"/>
            <person name="Kohler A."/>
            <person name="Kuo A."/>
            <person name="Nagy L.G."/>
            <person name="Floudas D."/>
            <person name="Copeland A."/>
            <person name="Barry K.W."/>
            <person name="Cichocki N."/>
            <person name="Veneault-Fourrey C."/>
            <person name="LaButti K."/>
            <person name="Lindquist E.A."/>
            <person name="Lipzen A."/>
            <person name="Lundell T."/>
            <person name="Morin E."/>
            <person name="Murat C."/>
            <person name="Riley R."/>
            <person name="Ohm R."/>
            <person name="Sun H."/>
            <person name="Tunlid A."/>
            <person name="Henrissat B."/>
            <person name="Grigoriev I.V."/>
            <person name="Hibbett D.S."/>
            <person name="Martin F."/>
        </authorList>
    </citation>
    <scope>NUCLEOTIDE SEQUENCE [LARGE SCALE GENOMIC DNA]</scope>
    <source>
        <strain evidence="11">Zn</strain>
    </source>
</reference>
<dbReference type="AlphaFoldDB" id="A0A0C3GWW9"/>
<dbReference type="PROSITE" id="PS00217">
    <property type="entry name" value="SUGAR_TRANSPORT_2"/>
    <property type="match status" value="1"/>
</dbReference>
<keyword evidence="11" id="KW-1185">Reference proteome</keyword>
<feature type="transmembrane region" description="Helical" evidence="8">
    <location>
        <begin position="203"/>
        <end position="222"/>
    </location>
</feature>
<feature type="transmembrane region" description="Helical" evidence="8">
    <location>
        <begin position="83"/>
        <end position="104"/>
    </location>
</feature>
<dbReference type="Pfam" id="PF00083">
    <property type="entry name" value="Sugar_tr"/>
    <property type="match status" value="1"/>
</dbReference>
<dbReference type="PANTHER" id="PTHR48022:SF6">
    <property type="entry name" value="MSTA PROTEIN-RELATED"/>
    <property type="match status" value="1"/>
</dbReference>
<dbReference type="NCBIfam" id="TIGR00879">
    <property type="entry name" value="SP"/>
    <property type="match status" value="1"/>
</dbReference>
<dbReference type="GO" id="GO:0016020">
    <property type="term" value="C:membrane"/>
    <property type="evidence" value="ECO:0007669"/>
    <property type="project" value="UniProtKB-SubCell"/>
</dbReference>
<keyword evidence="5 8" id="KW-1133">Transmembrane helix</keyword>
<dbReference type="InterPro" id="IPR005828">
    <property type="entry name" value="MFS_sugar_transport-like"/>
</dbReference>
<dbReference type="Gene3D" id="1.20.1250.20">
    <property type="entry name" value="MFS general substrate transporter like domains"/>
    <property type="match status" value="1"/>
</dbReference>
<feature type="transmembrane region" description="Helical" evidence="8">
    <location>
        <begin position="111"/>
        <end position="129"/>
    </location>
</feature>
<proteinExistence type="inferred from homology"/>